<keyword evidence="3" id="KW-1185">Reference proteome</keyword>
<evidence type="ECO:0000313" key="2">
    <source>
        <dbReference type="EMBL" id="KAJ3552854.1"/>
    </source>
</evidence>
<proteinExistence type="predicted"/>
<comment type="caution">
    <text evidence="2">The sequence shown here is derived from an EMBL/GenBank/DDBJ whole genome shotgun (WGS) entry which is preliminary data.</text>
</comment>
<protein>
    <submittedName>
        <fullName evidence="2">Uncharacterized protein</fullName>
    </submittedName>
</protein>
<feature type="region of interest" description="Disordered" evidence="1">
    <location>
        <begin position="16"/>
        <end position="44"/>
    </location>
</feature>
<evidence type="ECO:0000256" key="1">
    <source>
        <dbReference type="SAM" id="MobiDB-lite"/>
    </source>
</evidence>
<feature type="region of interest" description="Disordered" evidence="1">
    <location>
        <begin position="530"/>
        <end position="581"/>
    </location>
</feature>
<dbReference type="VEuPathDB" id="FungiDB:F4678DRAFT_459198"/>
<dbReference type="Proteomes" id="UP001148614">
    <property type="component" value="Unassembled WGS sequence"/>
</dbReference>
<name>A0A9W8TG20_9PEZI</name>
<accession>A0A9W8TG20</accession>
<evidence type="ECO:0000313" key="3">
    <source>
        <dbReference type="Proteomes" id="UP001148614"/>
    </source>
</evidence>
<dbReference type="EMBL" id="JANPWZ010003397">
    <property type="protein sequence ID" value="KAJ3552854.1"/>
    <property type="molecule type" value="Genomic_DNA"/>
</dbReference>
<gene>
    <name evidence="2" type="ORF">NPX13_g11017</name>
</gene>
<sequence length="607" mass="68424">MDYYGRSTIKYCHRQKRRRVPSLRQVSNPSRSKKLKTSSTDSSDIAEPHVAKILNLDMATPYKPDSEEAQKYFHGFSGGPKPIARTGHSRWTPSLFESGWNGELAQRLKFYMPLDDEGIIGQWSKELSKDIISALGQCKWSYFFPIRTCLRDEYGRQRTVPATVLLVAVEPGSLQWEDGIGIAIRCRQLLQKRKIFDLEVEIMEDKCQQHDASTDLEALSHPKDTIYTEILRLMSYTGYPIGYLENIPGEGTVGLHVKLGAKSTVYGLTCRHVVCNNRSPQDSYQLPVNGRQYHIQANQSTFEDIVYDFETTMAAQKIWVSKLETNIRKWDEWYQYDPTMADKEPTEADRARLVEGQEVLARHTLMEKVLKMIENRDQRQIGHLAFHPDFVVSSRQHGYLRDWVLIELDPAKFNHLDNKVFLGDARGINTFRTHVGSEVTLTGGIESEIGFASCYPVAKRGAKSGLTFGTKSDVDAVTRQPGYGITSDVYTWEMVIVPEDKVDRFSAKGDSGAIIFDEFSRVVAMVTGSNGAHDDGRAPWGGVSDKDSPSKNPKSFGEHNNELKDADKASASDIPESGKGTEVTFASPIQWILDDIQDFTGQRVRLA</sequence>
<feature type="compositionally biased region" description="Basic and acidic residues" evidence="1">
    <location>
        <begin position="556"/>
        <end position="570"/>
    </location>
</feature>
<dbReference type="AlphaFoldDB" id="A0A9W8TG20"/>
<reference evidence="2" key="1">
    <citation type="submission" date="2022-07" db="EMBL/GenBank/DDBJ databases">
        <title>Genome Sequence of Xylaria arbuscula.</title>
        <authorList>
            <person name="Buettner E."/>
        </authorList>
    </citation>
    <scope>NUCLEOTIDE SEQUENCE</scope>
    <source>
        <strain evidence="2">VT107</strain>
    </source>
</reference>
<organism evidence="2 3">
    <name type="scientific">Xylaria arbuscula</name>
    <dbReference type="NCBI Taxonomy" id="114810"/>
    <lineage>
        <taxon>Eukaryota</taxon>
        <taxon>Fungi</taxon>
        <taxon>Dikarya</taxon>
        <taxon>Ascomycota</taxon>
        <taxon>Pezizomycotina</taxon>
        <taxon>Sordariomycetes</taxon>
        <taxon>Xylariomycetidae</taxon>
        <taxon>Xylariales</taxon>
        <taxon>Xylariaceae</taxon>
        <taxon>Xylaria</taxon>
    </lineage>
</organism>